<dbReference type="Pfam" id="PF00875">
    <property type="entry name" value="DNA_photolyase"/>
    <property type="match status" value="1"/>
</dbReference>
<dbReference type="AlphaFoldDB" id="A0A9N8EF64"/>
<dbReference type="InterPro" id="IPR006050">
    <property type="entry name" value="DNA_photolyase_N"/>
</dbReference>
<comment type="caution">
    <text evidence="3">The sequence shown here is derived from an EMBL/GenBank/DDBJ whole genome shotgun (WGS) entry which is preliminary data.</text>
</comment>
<dbReference type="Proteomes" id="UP001153069">
    <property type="component" value="Unassembled WGS sequence"/>
</dbReference>
<keyword evidence="1" id="KW-0732">Signal</keyword>
<accession>A0A9N8EF64</accession>
<dbReference type="SUPFAM" id="SSF52425">
    <property type="entry name" value="Cryptochrome/photolyase, N-terminal domain"/>
    <property type="match status" value="1"/>
</dbReference>
<gene>
    <name evidence="3" type="ORF">SEMRO_855_G211380.1</name>
</gene>
<dbReference type="PANTHER" id="PTHR47832">
    <property type="entry name" value="DNA PHOTOLYASE"/>
    <property type="match status" value="1"/>
</dbReference>
<dbReference type="OrthoDB" id="408373at2759"/>
<name>A0A9N8EF64_9STRA</name>
<feature type="signal peptide" evidence="1">
    <location>
        <begin position="1"/>
        <end position="24"/>
    </location>
</feature>
<protein>
    <submittedName>
        <fullName evidence="3">Hydrolase, alpha beta fold family protein</fullName>
    </submittedName>
</protein>
<dbReference type="InterPro" id="IPR029058">
    <property type="entry name" value="AB_hydrolase_fold"/>
</dbReference>
<dbReference type="PANTHER" id="PTHR47832:SF1">
    <property type="entry name" value="DNA PHOTOLYASE"/>
    <property type="match status" value="1"/>
</dbReference>
<feature type="chain" id="PRO_5040131072" evidence="1">
    <location>
        <begin position="25"/>
        <end position="817"/>
    </location>
</feature>
<dbReference type="InterPro" id="IPR014729">
    <property type="entry name" value="Rossmann-like_a/b/a_fold"/>
</dbReference>
<evidence type="ECO:0000259" key="2">
    <source>
        <dbReference type="PROSITE" id="PS51645"/>
    </source>
</evidence>
<evidence type="ECO:0000256" key="1">
    <source>
        <dbReference type="SAM" id="SignalP"/>
    </source>
</evidence>
<dbReference type="InterPro" id="IPR000073">
    <property type="entry name" value="AB_hydrolase_1"/>
</dbReference>
<evidence type="ECO:0000313" key="4">
    <source>
        <dbReference type="Proteomes" id="UP001153069"/>
    </source>
</evidence>
<dbReference type="EMBL" id="CAICTM010000854">
    <property type="protein sequence ID" value="CAB9517414.1"/>
    <property type="molecule type" value="Genomic_DNA"/>
</dbReference>
<evidence type="ECO:0000313" key="3">
    <source>
        <dbReference type="EMBL" id="CAB9517414.1"/>
    </source>
</evidence>
<sequence>MIRSTRLLLLSCSLLLLLAIPASAFLVRPSSIAPSHEEVSAQSHRRHEASVTVIQKHASEEDNVSHESDDALEIVLFGVGDLRVDDHEGLHRALRRDNQVLPLLILDDTSLANIPGVVSHTIDTANMITTAVADLQQSLQKQFGLDLQVVSDADSVLPALMKVVQQYAGSVRVHVQDLGDADNQIGYGPFSQLLKAELPVDSNLEVVPWACHLREAPWKQVDSLPDLYPDFAQKFGELPFEPLAALDRDLEVDGAEVAEKDRQIPTAEELMERMQTLLKLDLEQVKAEVNTGIFQSHWGGLDASTVAESKVLENLETFMSDCNEEDAVWVQHPTYPARGCPRNRRSLEHATFNWMLKGTGEEGQVETNNLLAGEPIIRYLAAPLMLGTVSPRRIWHSSTRSFFQFVSPLKTLVEGREWHKLLAAKNIRTRPEYSSSSLKEGETGYGYWRWHGFLCRYAQTPLKKTDVESTKEGVMLFHGFGASGGQWNKAMKELSDIVSSEENAVDNRMEGLAPDLLGFGQSEKPSLSYSIYVWDSQCTDFVKEVATSKCSWDSYVVGGNSIGGFSAASTAANECVSIDGDSLCSSGSPGTGKCKGVVLMNPAGPIYSEDDIKAKLEAVGEGNKPGTVAQASALGALPPCKPPPRPVARIFGNGLLSYLRPRIQSICVNLYPTNGAAVDDALCTEIERDSLDPGAINVMISGAKLPPPRSMNEMLQSDFGSATSMQSSGVAIPDEASFAGPVLVATGVLDPLNDAKGRGNGLTALREGIEFDPINAGHCPHDELPNDVATSIAKWMTKTVRPMNTANYKSASSPAAL</sequence>
<dbReference type="Gene3D" id="3.40.50.1820">
    <property type="entry name" value="alpha/beta hydrolase"/>
    <property type="match status" value="1"/>
</dbReference>
<proteinExistence type="predicted"/>
<keyword evidence="4" id="KW-1185">Reference proteome</keyword>
<dbReference type="InterPro" id="IPR036155">
    <property type="entry name" value="Crypto/Photolyase_N_sf"/>
</dbReference>
<dbReference type="PROSITE" id="PS51645">
    <property type="entry name" value="PHR_CRY_ALPHA_BETA"/>
    <property type="match status" value="1"/>
</dbReference>
<reference evidence="3" key="1">
    <citation type="submission" date="2020-06" db="EMBL/GenBank/DDBJ databases">
        <authorList>
            <consortium name="Plant Systems Biology data submission"/>
        </authorList>
    </citation>
    <scope>NUCLEOTIDE SEQUENCE</scope>
    <source>
        <strain evidence="3">D6</strain>
    </source>
</reference>
<organism evidence="3 4">
    <name type="scientific">Seminavis robusta</name>
    <dbReference type="NCBI Taxonomy" id="568900"/>
    <lineage>
        <taxon>Eukaryota</taxon>
        <taxon>Sar</taxon>
        <taxon>Stramenopiles</taxon>
        <taxon>Ochrophyta</taxon>
        <taxon>Bacillariophyta</taxon>
        <taxon>Bacillariophyceae</taxon>
        <taxon>Bacillariophycidae</taxon>
        <taxon>Naviculales</taxon>
        <taxon>Naviculaceae</taxon>
        <taxon>Seminavis</taxon>
    </lineage>
</organism>
<dbReference type="Gene3D" id="3.40.50.620">
    <property type="entry name" value="HUPs"/>
    <property type="match status" value="1"/>
</dbReference>
<dbReference type="Pfam" id="PF12697">
    <property type="entry name" value="Abhydrolase_6"/>
    <property type="match status" value="1"/>
</dbReference>
<feature type="domain" description="Photolyase/cryptochrome alpha/beta" evidence="2">
    <location>
        <begin position="72"/>
        <end position="214"/>
    </location>
</feature>
<keyword evidence="3" id="KW-0378">Hydrolase</keyword>
<dbReference type="GO" id="GO:0016787">
    <property type="term" value="F:hydrolase activity"/>
    <property type="evidence" value="ECO:0007669"/>
    <property type="project" value="UniProtKB-KW"/>
</dbReference>
<dbReference type="SUPFAM" id="SSF53474">
    <property type="entry name" value="alpha/beta-Hydrolases"/>
    <property type="match status" value="1"/>
</dbReference>